<organism evidence="2 3">
    <name type="scientific">Candidatus Gottesmanbacteria bacterium RIFCSPHIGHO2_02_FULL_39_11</name>
    <dbReference type="NCBI Taxonomy" id="1798382"/>
    <lineage>
        <taxon>Bacteria</taxon>
        <taxon>Candidatus Gottesmaniibacteriota</taxon>
    </lineage>
</organism>
<dbReference type="InterPro" id="IPR022672">
    <property type="entry name" value="Hexokinase_N"/>
</dbReference>
<dbReference type="STRING" id="1798382.A3D77_01935"/>
<evidence type="ECO:0000313" key="3">
    <source>
        <dbReference type="Proteomes" id="UP000176923"/>
    </source>
</evidence>
<sequence length="302" mass="33207">MKSHEHIFPPSPDGRKFQEAIDILNKLGAQHLSRPSLNAISRRYQEELLKGIRYPGTGSLAMIDTGLSPFDPEKVNPSHKVLVLEVGGTNVRVAIVKADNEGNVRIQNSNNSSPCFQQAPISQKVYSNPKDFIRAMMDPVKDILAGQTFHGLGIVYSFPGETCHTQNGVDVVPYKHMAKGFSVEGIEDVHIGQTFIEVLRENLTGWNIDNLPDSLKIAVMNDTVAVLEDNWGGVVATGFNLALSYNGKIYNSESGGFNGIPQTIISHIVNRKSTNPGLQPAEKTNIRNVYRRFHTNCGRSIG</sequence>
<dbReference type="EMBL" id="MFJL01000015">
    <property type="protein sequence ID" value="OGG16054.1"/>
    <property type="molecule type" value="Genomic_DNA"/>
</dbReference>
<dbReference type="Pfam" id="PF00349">
    <property type="entry name" value="Hexokinase_1"/>
    <property type="match status" value="1"/>
</dbReference>
<dbReference type="GO" id="GO:0005524">
    <property type="term" value="F:ATP binding"/>
    <property type="evidence" value="ECO:0007669"/>
    <property type="project" value="InterPro"/>
</dbReference>
<dbReference type="SUPFAM" id="SSF53067">
    <property type="entry name" value="Actin-like ATPase domain"/>
    <property type="match status" value="1"/>
</dbReference>
<dbReference type="GO" id="GO:0016773">
    <property type="term" value="F:phosphotransferase activity, alcohol group as acceptor"/>
    <property type="evidence" value="ECO:0007669"/>
    <property type="project" value="InterPro"/>
</dbReference>
<accession>A0A1F5ZUN3</accession>
<protein>
    <recommendedName>
        <fullName evidence="1">Hexokinase N-terminal domain-containing protein</fullName>
    </recommendedName>
</protein>
<dbReference type="GO" id="GO:0005975">
    <property type="term" value="P:carbohydrate metabolic process"/>
    <property type="evidence" value="ECO:0007669"/>
    <property type="project" value="InterPro"/>
</dbReference>
<name>A0A1F5ZUN3_9BACT</name>
<comment type="caution">
    <text evidence="2">The sequence shown here is derived from an EMBL/GenBank/DDBJ whole genome shotgun (WGS) entry which is preliminary data.</text>
</comment>
<evidence type="ECO:0000259" key="1">
    <source>
        <dbReference type="Pfam" id="PF00349"/>
    </source>
</evidence>
<dbReference type="InterPro" id="IPR043129">
    <property type="entry name" value="ATPase_NBD"/>
</dbReference>
<gene>
    <name evidence="2" type="ORF">A3D77_01935</name>
</gene>
<dbReference type="Proteomes" id="UP000176923">
    <property type="component" value="Unassembled WGS sequence"/>
</dbReference>
<dbReference type="AlphaFoldDB" id="A0A1F5ZUN3"/>
<dbReference type="Gene3D" id="3.30.420.40">
    <property type="match status" value="1"/>
</dbReference>
<evidence type="ECO:0000313" key="2">
    <source>
        <dbReference type="EMBL" id="OGG16054.1"/>
    </source>
</evidence>
<reference evidence="2 3" key="1">
    <citation type="journal article" date="2016" name="Nat. Commun.">
        <title>Thousands of microbial genomes shed light on interconnected biogeochemical processes in an aquifer system.</title>
        <authorList>
            <person name="Anantharaman K."/>
            <person name="Brown C.T."/>
            <person name="Hug L.A."/>
            <person name="Sharon I."/>
            <person name="Castelle C.J."/>
            <person name="Probst A.J."/>
            <person name="Thomas B.C."/>
            <person name="Singh A."/>
            <person name="Wilkins M.J."/>
            <person name="Karaoz U."/>
            <person name="Brodie E.L."/>
            <person name="Williams K.H."/>
            <person name="Hubbard S.S."/>
            <person name="Banfield J.F."/>
        </authorList>
    </citation>
    <scope>NUCLEOTIDE SEQUENCE [LARGE SCALE GENOMIC DNA]</scope>
</reference>
<feature type="domain" description="Hexokinase N-terminal" evidence="1">
    <location>
        <begin position="31"/>
        <end position="227"/>
    </location>
</feature>
<proteinExistence type="predicted"/>